<evidence type="ECO:0000256" key="7">
    <source>
        <dbReference type="HAMAP-Rule" id="MF_01416"/>
    </source>
</evidence>
<proteinExistence type="inferred from homology"/>
<reference evidence="8 9" key="1">
    <citation type="journal article" date="2016" name="Int. J. Syst. Evol. Microbiol.">
        <title>Tessaracoccus flavus sp. nov., isolated from the drainage system of a lindane-producing factory.</title>
        <authorList>
            <person name="Kumari R."/>
            <person name="Singh P."/>
            <person name="Schumann P."/>
            <person name="Lal R."/>
        </authorList>
    </citation>
    <scope>NUCLEOTIDE SEQUENCE [LARGE SCALE GENOMIC DNA]</scope>
    <source>
        <strain evidence="8 9">RP1T</strain>
    </source>
</reference>
<comment type="subcellular location">
    <subcellularLocation>
        <location evidence="7">Cell membrane</location>
        <topology evidence="7">Peripheral membrane protein</topology>
    </subcellularLocation>
    <subcellularLocation>
        <location evidence="1">Membrane</location>
    </subcellularLocation>
</comment>
<comment type="similarity">
    <text evidence="7">Belongs to the ATPase delta chain family.</text>
</comment>
<dbReference type="STRING" id="1610493.RPIT_06680"/>
<keyword evidence="7" id="KW-0139">CF(1)</keyword>
<evidence type="ECO:0000256" key="6">
    <source>
        <dbReference type="ARBA" id="ARBA00023310"/>
    </source>
</evidence>
<dbReference type="PANTHER" id="PTHR11910">
    <property type="entry name" value="ATP SYNTHASE DELTA CHAIN"/>
    <property type="match status" value="1"/>
</dbReference>
<dbReference type="EMBL" id="CP019605">
    <property type="protein sequence ID" value="AQP44537.1"/>
    <property type="molecule type" value="Genomic_DNA"/>
</dbReference>
<keyword evidence="4 7" id="KW-0406">Ion transport</keyword>
<dbReference type="GO" id="GO:0045259">
    <property type="term" value="C:proton-transporting ATP synthase complex"/>
    <property type="evidence" value="ECO:0007669"/>
    <property type="project" value="UniProtKB-KW"/>
</dbReference>
<evidence type="ECO:0000256" key="2">
    <source>
        <dbReference type="ARBA" id="ARBA00022448"/>
    </source>
</evidence>
<dbReference type="AlphaFoldDB" id="A0A1Q2CEL3"/>
<sequence length="264" mass="27658">MTARDAAIAELDRAVDGLGAGASAAELFAVVDVLDAQPSLRRSLSDPSASDDQRAGLARRLFGGKLGAESVAVIGEVVKAPWGTGQRMASALERQAVRLALKTAVDNGNLADVVAQLNSLAAAVSSSHELNAALRDRSYPVAAKQELIDRLIAGQALPATRTLASRAVKARRRNFTVTLQSYLEMAAGLLGTKIARVTVARPLDQARIDRLKAALEAQTGTPISIQIEVDPAVIGGLSVAIGDDVIESTVAGRLEQARRQLINL</sequence>
<evidence type="ECO:0000256" key="5">
    <source>
        <dbReference type="ARBA" id="ARBA00023136"/>
    </source>
</evidence>
<gene>
    <name evidence="7" type="primary">atpH</name>
    <name evidence="8" type="ORF">RPIT_06680</name>
</gene>
<dbReference type="KEGG" id="tfl:RPIT_06680"/>
<keyword evidence="3 7" id="KW-0375">Hydrogen ion transport</keyword>
<dbReference type="InterPro" id="IPR000711">
    <property type="entry name" value="ATPase_OSCP/dsu"/>
</dbReference>
<comment type="function">
    <text evidence="7">This protein is part of the stalk that links CF(0) to CF(1). It either transmits conformational changes from CF(0) to CF(1) or is implicated in proton conduction.</text>
</comment>
<dbReference type="GO" id="GO:0046933">
    <property type="term" value="F:proton-transporting ATP synthase activity, rotational mechanism"/>
    <property type="evidence" value="ECO:0007669"/>
    <property type="project" value="UniProtKB-UniRule"/>
</dbReference>
<dbReference type="GO" id="GO:0005886">
    <property type="term" value="C:plasma membrane"/>
    <property type="evidence" value="ECO:0007669"/>
    <property type="project" value="UniProtKB-SubCell"/>
</dbReference>
<keyword evidence="9" id="KW-1185">Reference proteome</keyword>
<accession>A0A1Q2CEL3</accession>
<dbReference type="NCBIfam" id="TIGR01145">
    <property type="entry name" value="ATP_synt_delta"/>
    <property type="match status" value="1"/>
</dbReference>
<name>A0A1Q2CEL3_9ACTN</name>
<dbReference type="HAMAP" id="MF_01416">
    <property type="entry name" value="ATP_synth_delta_bact"/>
    <property type="match status" value="1"/>
</dbReference>
<dbReference type="RefSeq" id="WP_077341729.1">
    <property type="nucleotide sequence ID" value="NZ_CP019605.1"/>
</dbReference>
<dbReference type="Pfam" id="PF00213">
    <property type="entry name" value="OSCP"/>
    <property type="match status" value="1"/>
</dbReference>
<dbReference type="NCBIfam" id="NF009967">
    <property type="entry name" value="PRK13430.1"/>
    <property type="match status" value="1"/>
</dbReference>
<evidence type="ECO:0000256" key="4">
    <source>
        <dbReference type="ARBA" id="ARBA00023065"/>
    </source>
</evidence>
<evidence type="ECO:0000313" key="9">
    <source>
        <dbReference type="Proteomes" id="UP000188324"/>
    </source>
</evidence>
<keyword evidence="5 7" id="KW-0472">Membrane</keyword>
<evidence type="ECO:0000256" key="1">
    <source>
        <dbReference type="ARBA" id="ARBA00004370"/>
    </source>
</evidence>
<keyword evidence="2 7" id="KW-0813">Transport</keyword>
<keyword evidence="6 7" id="KW-0066">ATP synthesis</keyword>
<organism evidence="8 9">
    <name type="scientific">Tessaracoccus flavus</name>
    <dbReference type="NCBI Taxonomy" id="1610493"/>
    <lineage>
        <taxon>Bacteria</taxon>
        <taxon>Bacillati</taxon>
        <taxon>Actinomycetota</taxon>
        <taxon>Actinomycetes</taxon>
        <taxon>Propionibacteriales</taxon>
        <taxon>Propionibacteriaceae</taxon>
        <taxon>Tessaracoccus</taxon>
    </lineage>
</organism>
<dbReference type="PRINTS" id="PR00125">
    <property type="entry name" value="ATPASEDELTA"/>
</dbReference>
<comment type="function">
    <text evidence="7">F(1)F(0) ATP synthase produces ATP from ADP in the presence of a proton or sodium gradient. F-type ATPases consist of two structural domains, F(1) containing the extramembraneous catalytic core and F(0) containing the membrane proton channel, linked together by a central stalk and a peripheral stalk. During catalysis, ATP synthesis in the catalytic domain of F(1) is coupled via a rotary mechanism of the central stalk subunits to proton translocation.</text>
</comment>
<evidence type="ECO:0000256" key="3">
    <source>
        <dbReference type="ARBA" id="ARBA00022781"/>
    </source>
</evidence>
<protein>
    <recommendedName>
        <fullName evidence="7">ATP synthase subunit delta</fullName>
    </recommendedName>
    <alternativeName>
        <fullName evidence="7">ATP synthase F(1) sector subunit delta</fullName>
    </alternativeName>
    <alternativeName>
        <fullName evidence="7">F-type ATPase subunit delta</fullName>
        <shortName evidence="7">F-ATPase subunit delta</shortName>
    </alternativeName>
</protein>
<dbReference type="Proteomes" id="UP000188324">
    <property type="component" value="Chromosome"/>
</dbReference>
<dbReference type="OrthoDB" id="5242917at2"/>
<keyword evidence="7" id="KW-1003">Cell membrane</keyword>
<evidence type="ECO:0000313" key="8">
    <source>
        <dbReference type="EMBL" id="AQP44537.1"/>
    </source>
</evidence>